<sequence>MKGSREERREGERKKWKEGGRVKGSREERRREEKKQEGKRAGGREEEREGGRKEGRKGKKGGEGGKEERKQEGKKGGKKGGREERWGKEGKVGGDPLLRPPHKQSLKGKSDSLKNRVANLTTPRIHLATVAKKVLKWGQTHLTKAIHNKGHIDGIKPSGCWRRMTKSPDHPPDRDNGEGELLKYLGPGLFNIFLNALDEEIGRALAIGLRPGVSNSISLRAASGLPLMDLVPRKEMIPANK</sequence>
<keyword evidence="3" id="KW-1185">Reference proteome</keyword>
<feature type="non-terminal residue" evidence="2">
    <location>
        <position position="1"/>
    </location>
</feature>
<proteinExistence type="predicted"/>
<feature type="region of interest" description="Disordered" evidence="1">
    <location>
        <begin position="1"/>
        <end position="114"/>
    </location>
</feature>
<reference evidence="2 3" key="1">
    <citation type="journal article" date="2013" name="Proc. Natl. Acad. Sci. U.S.A.">
        <title>The king cobra genome reveals dynamic gene evolution and adaptation in the snake venom system.</title>
        <authorList>
            <person name="Vonk F.J."/>
            <person name="Casewell N.R."/>
            <person name="Henkel C.V."/>
            <person name="Heimberg A.M."/>
            <person name="Jansen H.J."/>
            <person name="McCleary R.J."/>
            <person name="Kerkkamp H.M."/>
            <person name="Vos R.A."/>
            <person name="Guerreiro I."/>
            <person name="Calvete J.J."/>
            <person name="Wuster W."/>
            <person name="Woods A.E."/>
            <person name="Logan J.M."/>
            <person name="Harrison R.A."/>
            <person name="Castoe T.A."/>
            <person name="de Koning A.P."/>
            <person name="Pollock D.D."/>
            <person name="Yandell M."/>
            <person name="Calderon D."/>
            <person name="Renjifo C."/>
            <person name="Currier R.B."/>
            <person name="Salgado D."/>
            <person name="Pla D."/>
            <person name="Sanz L."/>
            <person name="Hyder A.S."/>
            <person name="Ribeiro J.M."/>
            <person name="Arntzen J.W."/>
            <person name="van den Thillart G.E."/>
            <person name="Boetzer M."/>
            <person name="Pirovano W."/>
            <person name="Dirks R.P."/>
            <person name="Spaink H.P."/>
            <person name="Duboule D."/>
            <person name="McGlinn E."/>
            <person name="Kini R.M."/>
            <person name="Richardson M.K."/>
        </authorList>
    </citation>
    <scope>NUCLEOTIDE SEQUENCE</scope>
    <source>
        <tissue evidence="2">Blood</tissue>
    </source>
</reference>
<accession>V8NS79</accession>
<feature type="compositionally biased region" description="Basic and acidic residues" evidence="1">
    <location>
        <begin position="60"/>
        <end position="92"/>
    </location>
</feature>
<evidence type="ECO:0000313" key="2">
    <source>
        <dbReference type="EMBL" id="ETE64402.1"/>
    </source>
</evidence>
<evidence type="ECO:0000313" key="3">
    <source>
        <dbReference type="Proteomes" id="UP000018936"/>
    </source>
</evidence>
<protein>
    <submittedName>
        <fullName evidence="2">Uncharacterized protein</fullName>
    </submittedName>
</protein>
<dbReference type="AlphaFoldDB" id="V8NS79"/>
<evidence type="ECO:0000256" key="1">
    <source>
        <dbReference type="SAM" id="MobiDB-lite"/>
    </source>
</evidence>
<name>V8NS79_OPHHA</name>
<feature type="compositionally biased region" description="Basic and acidic residues" evidence="1">
    <location>
        <begin position="1"/>
        <end position="53"/>
    </location>
</feature>
<gene>
    <name evidence="2" type="ORF">L345_09831</name>
</gene>
<organism evidence="2 3">
    <name type="scientific">Ophiophagus hannah</name>
    <name type="common">King cobra</name>
    <name type="synonym">Naja hannah</name>
    <dbReference type="NCBI Taxonomy" id="8665"/>
    <lineage>
        <taxon>Eukaryota</taxon>
        <taxon>Metazoa</taxon>
        <taxon>Chordata</taxon>
        <taxon>Craniata</taxon>
        <taxon>Vertebrata</taxon>
        <taxon>Euteleostomi</taxon>
        <taxon>Lepidosauria</taxon>
        <taxon>Squamata</taxon>
        <taxon>Bifurcata</taxon>
        <taxon>Unidentata</taxon>
        <taxon>Episquamata</taxon>
        <taxon>Toxicofera</taxon>
        <taxon>Serpentes</taxon>
        <taxon>Colubroidea</taxon>
        <taxon>Elapidae</taxon>
        <taxon>Elapinae</taxon>
        <taxon>Ophiophagus</taxon>
    </lineage>
</organism>
<dbReference type="EMBL" id="AZIM01002273">
    <property type="protein sequence ID" value="ETE64402.1"/>
    <property type="molecule type" value="Genomic_DNA"/>
</dbReference>
<dbReference type="Proteomes" id="UP000018936">
    <property type="component" value="Unassembled WGS sequence"/>
</dbReference>
<comment type="caution">
    <text evidence="2">The sequence shown here is derived from an EMBL/GenBank/DDBJ whole genome shotgun (WGS) entry which is preliminary data.</text>
</comment>